<dbReference type="Proteomes" id="UP000785200">
    <property type="component" value="Unassembled WGS sequence"/>
</dbReference>
<proteinExistence type="predicted"/>
<comment type="caution">
    <text evidence="2">The sequence shown here is derived from an EMBL/GenBank/DDBJ whole genome shotgun (WGS) entry which is preliminary data.</text>
</comment>
<evidence type="ECO:0000256" key="1">
    <source>
        <dbReference type="SAM" id="MobiDB-lite"/>
    </source>
</evidence>
<dbReference type="OrthoDB" id="3540486at2759"/>
<evidence type="ECO:0000313" key="2">
    <source>
        <dbReference type="EMBL" id="KAG0645928.1"/>
    </source>
</evidence>
<feature type="compositionally biased region" description="Polar residues" evidence="1">
    <location>
        <begin position="99"/>
        <end position="119"/>
    </location>
</feature>
<feature type="region of interest" description="Disordered" evidence="1">
    <location>
        <begin position="238"/>
        <end position="261"/>
    </location>
</feature>
<sequence length="261" mass="29223">MCSEFTSKLRKIALTSEIYNGLAQSSEQFPDFCERPTTVLRKFKGLRHFTLALSEDGAGFEYFDDSEHEFVDADEEDDDEDEDGDDEDGGEEDDDEEGQPNTTQADVSENSVTELNTSDRVAGDLRDEVGYEDTFDKNSIVRQFLDRLDGEAMETMSKGYFRHLGNIHFESGVNHPDHWEAWLTFRDELQEACEKEKGEFPDWVRPKVSVMAVSYGLRCPGDFTTTLHLLGDHSDDVLETAGDSDVSDTEDASGGGLDLGP</sequence>
<feature type="compositionally biased region" description="Acidic residues" evidence="1">
    <location>
        <begin position="64"/>
        <end position="98"/>
    </location>
</feature>
<dbReference type="AlphaFoldDB" id="A0A9P6SM01"/>
<feature type="region of interest" description="Disordered" evidence="1">
    <location>
        <begin position="64"/>
        <end position="124"/>
    </location>
</feature>
<dbReference type="EMBL" id="VNKQ01000017">
    <property type="protein sequence ID" value="KAG0645928.1"/>
    <property type="molecule type" value="Genomic_DNA"/>
</dbReference>
<organism evidence="2 3">
    <name type="scientific">Hyphodiscus hymeniophilus</name>
    <dbReference type="NCBI Taxonomy" id="353542"/>
    <lineage>
        <taxon>Eukaryota</taxon>
        <taxon>Fungi</taxon>
        <taxon>Dikarya</taxon>
        <taxon>Ascomycota</taxon>
        <taxon>Pezizomycotina</taxon>
        <taxon>Leotiomycetes</taxon>
        <taxon>Helotiales</taxon>
        <taxon>Hyphodiscaceae</taxon>
        <taxon>Hyphodiscus</taxon>
    </lineage>
</organism>
<keyword evidence="3" id="KW-1185">Reference proteome</keyword>
<protein>
    <submittedName>
        <fullName evidence="2">Uncharacterized protein</fullName>
    </submittedName>
</protein>
<name>A0A9P6SM01_9HELO</name>
<reference evidence="2" key="1">
    <citation type="submission" date="2019-07" db="EMBL/GenBank/DDBJ databases">
        <title>Hyphodiscus hymeniophilus genome sequencing and assembly.</title>
        <authorList>
            <person name="Kramer G."/>
            <person name="Nodwell J."/>
        </authorList>
    </citation>
    <scope>NUCLEOTIDE SEQUENCE</scope>
    <source>
        <strain evidence="2">ATCC 34498</strain>
    </source>
</reference>
<evidence type="ECO:0000313" key="3">
    <source>
        <dbReference type="Proteomes" id="UP000785200"/>
    </source>
</evidence>
<accession>A0A9P6SM01</accession>
<gene>
    <name evidence="2" type="ORF">D0Z07_7844</name>
</gene>